<dbReference type="InterPro" id="IPR008278">
    <property type="entry name" value="4-PPantetheinyl_Trfase_dom"/>
</dbReference>
<accession>A0ABT0GIX8</accession>
<evidence type="ECO:0000313" key="5">
    <source>
        <dbReference type="EMBL" id="MCK7594506.1"/>
    </source>
</evidence>
<dbReference type="Gene3D" id="3.90.470.20">
    <property type="entry name" value="4'-phosphopantetheinyl transferase domain"/>
    <property type="match status" value="1"/>
</dbReference>
<dbReference type="PANTHER" id="PTHR12215:SF15">
    <property type="entry name" value="4'-PHOSPHOPANTETHEINYL TRANSFERASE SUPERFAMILY-RELATED"/>
    <property type="match status" value="1"/>
</dbReference>
<dbReference type="Proteomes" id="UP001431449">
    <property type="component" value="Unassembled WGS sequence"/>
</dbReference>
<feature type="domain" description="4'-phosphopantetheinyl transferase" evidence="4">
    <location>
        <begin position="118"/>
        <end position="197"/>
    </location>
</feature>
<dbReference type="GO" id="GO:0016740">
    <property type="term" value="F:transferase activity"/>
    <property type="evidence" value="ECO:0007669"/>
    <property type="project" value="UniProtKB-KW"/>
</dbReference>
<dbReference type="EMBL" id="JALNMH010000010">
    <property type="protein sequence ID" value="MCK7594506.1"/>
    <property type="molecule type" value="Genomic_DNA"/>
</dbReference>
<evidence type="ECO:0000313" key="6">
    <source>
        <dbReference type="Proteomes" id="UP001431449"/>
    </source>
</evidence>
<protein>
    <submittedName>
        <fullName evidence="5">4'-phosphopantetheinyl transferase superfamily protein</fullName>
    </submittedName>
</protein>
<sequence length="242" mass="26572">MIDDQARLGEAAPGSGTLAAMSLPPPTELAWPPPALQRPRDEETDLWWIDPVIAAELPTRARARHLLHSVLAVYLDGEPLALDREPKGRPFLRNPSPPDFNLSDTRGGTVLAVAGRGRIGIDLERLDRDPPVARLASRWFSAEEAEAIAGLDGEAARSAFLRLWTAKEAACKATGTGIFGWLPQWRFEVGPEAPCARSAPGHAGSLSDWHFLRVAPSDQHTCVLAVWGFQPRWRHFFRVMPG</sequence>
<evidence type="ECO:0000256" key="3">
    <source>
        <dbReference type="SAM" id="MobiDB-lite"/>
    </source>
</evidence>
<evidence type="ECO:0000256" key="1">
    <source>
        <dbReference type="ARBA" id="ARBA00010990"/>
    </source>
</evidence>
<evidence type="ECO:0000256" key="2">
    <source>
        <dbReference type="ARBA" id="ARBA00022679"/>
    </source>
</evidence>
<feature type="region of interest" description="Disordered" evidence="3">
    <location>
        <begin position="86"/>
        <end position="105"/>
    </location>
</feature>
<comment type="similarity">
    <text evidence="1">Belongs to the P-Pant transferase superfamily. Gsp/Sfp/HetI/AcpT family.</text>
</comment>
<name>A0ABT0GIX8_9GAMM</name>
<proteinExistence type="inferred from homology"/>
<dbReference type="SUPFAM" id="SSF56214">
    <property type="entry name" value="4'-phosphopantetheinyl transferase"/>
    <property type="match status" value="2"/>
</dbReference>
<dbReference type="InterPro" id="IPR037143">
    <property type="entry name" value="4-PPantetheinyl_Trfase_dom_sf"/>
</dbReference>
<keyword evidence="6" id="KW-1185">Reference proteome</keyword>
<keyword evidence="2 5" id="KW-0808">Transferase</keyword>
<feature type="compositionally biased region" description="Pro residues" evidence="3">
    <location>
        <begin position="23"/>
        <end position="36"/>
    </location>
</feature>
<reference evidence="5" key="1">
    <citation type="submission" date="2022-04" db="EMBL/GenBank/DDBJ databases">
        <title>Lysobacter sp. CAU 1642 isolated from sea sand.</title>
        <authorList>
            <person name="Kim W."/>
        </authorList>
    </citation>
    <scope>NUCLEOTIDE SEQUENCE</scope>
    <source>
        <strain evidence="5">CAU 1642</strain>
    </source>
</reference>
<gene>
    <name evidence="5" type="ORF">M0G41_12595</name>
</gene>
<dbReference type="InterPro" id="IPR050559">
    <property type="entry name" value="P-Pant_transferase_sf"/>
</dbReference>
<dbReference type="PANTHER" id="PTHR12215">
    <property type="entry name" value="PHOSPHOPANTETHEINE TRANSFERASE"/>
    <property type="match status" value="1"/>
</dbReference>
<feature type="region of interest" description="Disordered" evidence="3">
    <location>
        <begin position="1"/>
        <end position="36"/>
    </location>
</feature>
<dbReference type="RefSeq" id="WP_248209913.1">
    <property type="nucleotide sequence ID" value="NZ_JALNMH010000010.1"/>
</dbReference>
<evidence type="ECO:0000259" key="4">
    <source>
        <dbReference type="Pfam" id="PF01648"/>
    </source>
</evidence>
<dbReference type="Pfam" id="PF01648">
    <property type="entry name" value="ACPS"/>
    <property type="match status" value="1"/>
</dbReference>
<organism evidence="5 6">
    <name type="scientific">Pseudomarimonas salicorniae</name>
    <dbReference type="NCBI Taxonomy" id="2933270"/>
    <lineage>
        <taxon>Bacteria</taxon>
        <taxon>Pseudomonadati</taxon>
        <taxon>Pseudomonadota</taxon>
        <taxon>Gammaproteobacteria</taxon>
        <taxon>Lysobacterales</taxon>
        <taxon>Lysobacteraceae</taxon>
        <taxon>Pseudomarimonas</taxon>
    </lineage>
</organism>
<comment type="caution">
    <text evidence="5">The sequence shown here is derived from an EMBL/GenBank/DDBJ whole genome shotgun (WGS) entry which is preliminary data.</text>
</comment>